<dbReference type="InterPro" id="IPR017945">
    <property type="entry name" value="DHBP_synth_RibB-like_a/b_dom"/>
</dbReference>
<evidence type="ECO:0000313" key="17">
    <source>
        <dbReference type="Proteomes" id="UP000824035"/>
    </source>
</evidence>
<feature type="binding site" evidence="14">
    <location>
        <position position="235"/>
    </location>
    <ligand>
        <name>ATP</name>
        <dbReference type="ChEBI" id="CHEBI:30616"/>
    </ligand>
</feature>
<proteinExistence type="inferred from homology"/>
<dbReference type="PANTHER" id="PTHR17490:SF16">
    <property type="entry name" value="THREONYLCARBAMOYL-AMP SYNTHASE"/>
    <property type="match status" value="1"/>
</dbReference>
<keyword evidence="10 13" id="KW-0067">ATP-binding</keyword>
<dbReference type="Gene3D" id="3.40.50.11030">
    <property type="entry name" value="Threonylcarbamoyl-AMP synthase, C-terminal domain"/>
    <property type="match status" value="1"/>
</dbReference>
<dbReference type="GO" id="GO:0006450">
    <property type="term" value="P:regulation of translational fidelity"/>
    <property type="evidence" value="ECO:0007669"/>
    <property type="project" value="TreeGrafter"/>
</dbReference>
<feature type="binding site" evidence="14">
    <location>
        <position position="138"/>
    </location>
    <ligand>
        <name>L-threonine</name>
        <dbReference type="ChEBI" id="CHEBI:57926"/>
    </ligand>
</feature>
<dbReference type="PANTHER" id="PTHR17490">
    <property type="entry name" value="SUA5"/>
    <property type="match status" value="1"/>
</dbReference>
<dbReference type="InterPro" id="IPR050156">
    <property type="entry name" value="TC-AMP_synthase_SUA5"/>
</dbReference>
<dbReference type="FunFam" id="3.90.870.10:FF:000008">
    <property type="entry name" value="Threonylcarbamoyl-AMP synthase"/>
    <property type="match status" value="1"/>
</dbReference>
<feature type="binding site" evidence="14">
    <location>
        <position position="64"/>
    </location>
    <ligand>
        <name>L-threonine</name>
        <dbReference type="ChEBI" id="CHEBI:57926"/>
    </ligand>
</feature>
<feature type="binding site" evidence="14">
    <location>
        <position position="192"/>
    </location>
    <ligand>
        <name>ATP</name>
        <dbReference type="ChEBI" id="CHEBI:30616"/>
    </ligand>
</feature>
<feature type="binding site" evidence="14">
    <location>
        <position position="114"/>
    </location>
    <ligand>
        <name>ATP</name>
        <dbReference type="ChEBI" id="CHEBI:30616"/>
    </ligand>
</feature>
<dbReference type="InterPro" id="IPR006070">
    <property type="entry name" value="Sua5-like_dom"/>
</dbReference>
<dbReference type="GO" id="GO:0005737">
    <property type="term" value="C:cytoplasm"/>
    <property type="evidence" value="ECO:0007669"/>
    <property type="project" value="UniProtKB-SubCell"/>
</dbReference>
<reference evidence="16" key="2">
    <citation type="submission" date="2021-04" db="EMBL/GenBank/DDBJ databases">
        <authorList>
            <person name="Gilroy R."/>
        </authorList>
    </citation>
    <scope>NUCLEOTIDE SEQUENCE</scope>
    <source>
        <strain evidence="16">ChiGjej4B4-18154</strain>
    </source>
</reference>
<dbReference type="PIRSF" id="PIRSF004930">
    <property type="entry name" value="Tln_factor_SUA5"/>
    <property type="match status" value="1"/>
</dbReference>
<feature type="binding site" evidence="14">
    <location>
        <position position="140"/>
    </location>
    <ligand>
        <name>ATP</name>
        <dbReference type="ChEBI" id="CHEBI:30616"/>
    </ligand>
</feature>
<dbReference type="GO" id="GO:0061710">
    <property type="term" value="F:L-threonylcarbamoyladenylate synthase"/>
    <property type="evidence" value="ECO:0007669"/>
    <property type="project" value="UniProtKB-EC"/>
</dbReference>
<dbReference type="EC" id="2.7.7.87" evidence="3 13"/>
<dbReference type="Pfam" id="PF01300">
    <property type="entry name" value="Sua5_yciO_yrdC"/>
    <property type="match status" value="1"/>
</dbReference>
<organism evidence="16 17">
    <name type="scientific">Candidatus Allofournierella merdipullorum</name>
    <dbReference type="NCBI Taxonomy" id="2838595"/>
    <lineage>
        <taxon>Bacteria</taxon>
        <taxon>Bacillati</taxon>
        <taxon>Bacillota</taxon>
        <taxon>Clostridia</taxon>
        <taxon>Eubacteriales</taxon>
        <taxon>Oscillospiraceae</taxon>
        <taxon>Allofournierella</taxon>
    </lineage>
</organism>
<dbReference type="Proteomes" id="UP000824035">
    <property type="component" value="Unassembled WGS sequence"/>
</dbReference>
<evidence type="ECO:0000256" key="8">
    <source>
        <dbReference type="ARBA" id="ARBA00022695"/>
    </source>
</evidence>
<gene>
    <name evidence="16" type="ORF">H9813_03145</name>
</gene>
<comment type="similarity">
    <text evidence="2 13">Belongs to the SUA5 family.</text>
</comment>
<dbReference type="EMBL" id="DXBV01000028">
    <property type="protein sequence ID" value="HIZ30218.1"/>
    <property type="molecule type" value="Genomic_DNA"/>
</dbReference>
<comment type="subcellular location">
    <subcellularLocation>
        <location evidence="1 13">Cytoplasm</location>
    </subcellularLocation>
</comment>
<accession>A0A9D2IYR4</accession>
<dbReference type="GO" id="GO:0008033">
    <property type="term" value="P:tRNA processing"/>
    <property type="evidence" value="ECO:0007669"/>
    <property type="project" value="UniProtKB-KW"/>
</dbReference>
<evidence type="ECO:0000256" key="10">
    <source>
        <dbReference type="ARBA" id="ARBA00022840"/>
    </source>
</evidence>
<evidence type="ECO:0000256" key="13">
    <source>
        <dbReference type="PIRNR" id="PIRNR004930"/>
    </source>
</evidence>
<feature type="binding site" evidence="14">
    <location>
        <position position="55"/>
    </location>
    <ligand>
        <name>ATP</name>
        <dbReference type="ChEBI" id="CHEBI:30616"/>
    </ligand>
</feature>
<dbReference type="GO" id="GO:0003725">
    <property type="term" value="F:double-stranded RNA binding"/>
    <property type="evidence" value="ECO:0007669"/>
    <property type="project" value="UniProtKB-UniRule"/>
</dbReference>
<keyword evidence="9 13" id="KW-0547">Nucleotide-binding</keyword>
<feature type="binding site" evidence="14">
    <location>
        <position position="59"/>
    </location>
    <ligand>
        <name>ATP</name>
        <dbReference type="ChEBI" id="CHEBI:30616"/>
    </ligand>
</feature>
<dbReference type="GO" id="GO:0000049">
    <property type="term" value="F:tRNA binding"/>
    <property type="evidence" value="ECO:0007669"/>
    <property type="project" value="TreeGrafter"/>
</dbReference>
<evidence type="ECO:0000256" key="12">
    <source>
        <dbReference type="ARBA" id="ARBA00048366"/>
    </source>
</evidence>
<evidence type="ECO:0000256" key="11">
    <source>
        <dbReference type="ARBA" id="ARBA00029774"/>
    </source>
</evidence>
<dbReference type="SUPFAM" id="SSF55821">
    <property type="entry name" value="YrdC/RibB"/>
    <property type="match status" value="1"/>
</dbReference>
<sequence>MNTILTKADEASVNKAAELLQAGEIVAIPTETVYGIAASAFNGAAVKKIFEAKGRPQDNPLIVHIDRMEMLEGLVACVPEGAKALAEAFWPGPLTIIMPRGPKVADEVCAGLDTVAVRMPSHPVARAVIAASGLPLAAPSANRSGGPSPTIAEDVMADMDGRLPLILDGGACGVGVESTVITLAGEQPMLLRPGFVTKEQLEQVLGCEVQLAGAVLHKLKEGETARSPGMKYKHYAPKAHVTILRGDFEAYRKYVCDHAGPGVWALCFDGEGEQLPVPFISYGAQEDDAAQARELFSALRRLDEKGAGTVYARCPHVGGVGLAVYNRLVRAAAFEVVEL</sequence>
<dbReference type="AlphaFoldDB" id="A0A9D2IYR4"/>
<evidence type="ECO:0000256" key="2">
    <source>
        <dbReference type="ARBA" id="ARBA00007663"/>
    </source>
</evidence>
<keyword evidence="8 13" id="KW-0548">Nucleotidyltransferase</keyword>
<keyword evidence="5 13" id="KW-0963">Cytoplasm</keyword>
<keyword evidence="6 13" id="KW-0808">Transferase</keyword>
<evidence type="ECO:0000256" key="7">
    <source>
        <dbReference type="ARBA" id="ARBA00022694"/>
    </source>
</evidence>
<comment type="function">
    <text evidence="13">Required for the formation of a threonylcarbamoyl group on adenosine at position 37 (t(6)A37) in tRNAs that read codons beginning with adenine.</text>
</comment>
<evidence type="ECO:0000256" key="1">
    <source>
        <dbReference type="ARBA" id="ARBA00004496"/>
    </source>
</evidence>
<dbReference type="InterPro" id="IPR010923">
    <property type="entry name" value="T(6)A37_SUA5"/>
</dbReference>
<protein>
    <recommendedName>
        <fullName evidence="4 13">Threonylcarbamoyl-AMP synthase</fullName>
        <shortName evidence="13">TC-AMP synthase</shortName>
        <ecNumber evidence="3 13">2.7.7.87</ecNumber>
    </recommendedName>
    <alternativeName>
        <fullName evidence="11 13">L-threonylcarbamoyladenylate synthase</fullName>
    </alternativeName>
</protein>
<feature type="binding site" evidence="14">
    <location>
        <position position="32"/>
    </location>
    <ligand>
        <name>L-threonine</name>
        <dbReference type="ChEBI" id="CHEBI:57926"/>
    </ligand>
</feature>
<evidence type="ECO:0000259" key="15">
    <source>
        <dbReference type="PROSITE" id="PS51163"/>
    </source>
</evidence>
<dbReference type="InterPro" id="IPR005145">
    <property type="entry name" value="Sua5_C"/>
</dbReference>
<feature type="binding site" evidence="14">
    <location>
        <position position="118"/>
    </location>
    <ligand>
        <name>ATP</name>
        <dbReference type="ChEBI" id="CHEBI:30616"/>
    </ligand>
</feature>
<keyword evidence="7 13" id="KW-0819">tRNA processing</keyword>
<evidence type="ECO:0000256" key="5">
    <source>
        <dbReference type="ARBA" id="ARBA00022490"/>
    </source>
</evidence>
<dbReference type="Gene3D" id="3.90.870.10">
    <property type="entry name" value="DHBP synthase"/>
    <property type="match status" value="1"/>
</dbReference>
<dbReference type="InterPro" id="IPR038385">
    <property type="entry name" value="Sua5/YwlC_C"/>
</dbReference>
<dbReference type="NCBIfam" id="TIGR00057">
    <property type="entry name" value="L-threonylcarbamoyladenylate synthase"/>
    <property type="match status" value="1"/>
</dbReference>
<evidence type="ECO:0000256" key="6">
    <source>
        <dbReference type="ARBA" id="ARBA00022679"/>
    </source>
</evidence>
<feature type="domain" description="YrdC-like" evidence="15">
    <location>
        <begin position="10"/>
        <end position="196"/>
    </location>
</feature>
<feature type="binding site" evidence="14">
    <location>
        <position position="148"/>
    </location>
    <ligand>
        <name>ATP</name>
        <dbReference type="ChEBI" id="CHEBI:30616"/>
    </ligand>
</feature>
<dbReference type="PROSITE" id="PS51163">
    <property type="entry name" value="YRDC"/>
    <property type="match status" value="1"/>
</dbReference>
<evidence type="ECO:0000313" key="16">
    <source>
        <dbReference type="EMBL" id="HIZ30218.1"/>
    </source>
</evidence>
<comment type="catalytic activity">
    <reaction evidence="12 13">
        <text>L-threonine + hydrogencarbonate + ATP = L-threonylcarbamoyladenylate + diphosphate + H2O</text>
        <dbReference type="Rhea" id="RHEA:36407"/>
        <dbReference type="ChEBI" id="CHEBI:15377"/>
        <dbReference type="ChEBI" id="CHEBI:17544"/>
        <dbReference type="ChEBI" id="CHEBI:30616"/>
        <dbReference type="ChEBI" id="CHEBI:33019"/>
        <dbReference type="ChEBI" id="CHEBI:57926"/>
        <dbReference type="ChEBI" id="CHEBI:73682"/>
        <dbReference type="EC" id="2.7.7.87"/>
    </reaction>
</comment>
<evidence type="ECO:0000256" key="3">
    <source>
        <dbReference type="ARBA" id="ARBA00012584"/>
    </source>
</evidence>
<evidence type="ECO:0000256" key="4">
    <source>
        <dbReference type="ARBA" id="ARBA00015492"/>
    </source>
</evidence>
<feature type="binding site" evidence="14">
    <location>
        <position position="178"/>
    </location>
    <ligand>
        <name>L-threonine</name>
        <dbReference type="ChEBI" id="CHEBI:57926"/>
    </ligand>
</feature>
<dbReference type="GO" id="GO:0005524">
    <property type="term" value="F:ATP binding"/>
    <property type="evidence" value="ECO:0007669"/>
    <property type="project" value="UniProtKB-UniRule"/>
</dbReference>
<evidence type="ECO:0000256" key="9">
    <source>
        <dbReference type="ARBA" id="ARBA00022741"/>
    </source>
</evidence>
<comment type="caution">
    <text evidence="16">The sequence shown here is derived from an EMBL/GenBank/DDBJ whole genome shotgun (WGS) entry which is preliminary data.</text>
</comment>
<reference evidence="16" key="1">
    <citation type="journal article" date="2021" name="PeerJ">
        <title>Extensive microbial diversity within the chicken gut microbiome revealed by metagenomics and culture.</title>
        <authorList>
            <person name="Gilroy R."/>
            <person name="Ravi A."/>
            <person name="Getino M."/>
            <person name="Pursley I."/>
            <person name="Horton D.L."/>
            <person name="Alikhan N.F."/>
            <person name="Baker D."/>
            <person name="Gharbi K."/>
            <person name="Hall N."/>
            <person name="Watson M."/>
            <person name="Adriaenssens E.M."/>
            <person name="Foster-Nyarko E."/>
            <person name="Jarju S."/>
            <person name="Secka A."/>
            <person name="Antonio M."/>
            <person name="Oren A."/>
            <person name="Chaudhuri R.R."/>
            <person name="La Ragione R."/>
            <person name="Hildebrand F."/>
            <person name="Pallen M.J."/>
        </authorList>
    </citation>
    <scope>NUCLEOTIDE SEQUENCE</scope>
    <source>
        <strain evidence="16">ChiGjej4B4-18154</strain>
    </source>
</reference>
<evidence type="ECO:0000256" key="14">
    <source>
        <dbReference type="PIRSR" id="PIRSR004930-1"/>
    </source>
</evidence>
<name>A0A9D2IYR4_9FIRM</name>
<dbReference type="Pfam" id="PF03481">
    <property type="entry name" value="Sua5_C"/>
    <property type="match status" value="1"/>
</dbReference>